<evidence type="ECO:0000259" key="1">
    <source>
        <dbReference type="Pfam" id="PF07238"/>
    </source>
</evidence>
<dbReference type="AlphaFoldDB" id="A0A1L5F481"/>
<protein>
    <recommendedName>
        <fullName evidence="1">PilZ domain-containing protein</fullName>
    </recommendedName>
</protein>
<name>A0A1L5F481_CLOKL</name>
<accession>A0A1L5F481</accession>
<organism evidence="2 3">
    <name type="scientific">Clostridium kluyveri</name>
    <dbReference type="NCBI Taxonomy" id="1534"/>
    <lineage>
        <taxon>Bacteria</taxon>
        <taxon>Bacillati</taxon>
        <taxon>Bacillota</taxon>
        <taxon>Clostridia</taxon>
        <taxon>Eubacteriales</taxon>
        <taxon>Clostridiaceae</taxon>
        <taxon>Clostridium</taxon>
    </lineage>
</organism>
<dbReference type="RefSeq" id="WP_073537502.1">
    <property type="nucleotide sequence ID" value="NZ_CP018335.1"/>
</dbReference>
<evidence type="ECO:0000313" key="2">
    <source>
        <dbReference type="EMBL" id="APM37816.1"/>
    </source>
</evidence>
<evidence type="ECO:0000313" key="3">
    <source>
        <dbReference type="Proteomes" id="UP000184604"/>
    </source>
</evidence>
<dbReference type="Pfam" id="PF07238">
    <property type="entry name" value="PilZ"/>
    <property type="match status" value="1"/>
</dbReference>
<gene>
    <name evidence="2" type="ORF">BS101_03215</name>
</gene>
<proteinExistence type="predicted"/>
<dbReference type="InterPro" id="IPR009875">
    <property type="entry name" value="PilZ_domain"/>
</dbReference>
<dbReference type="Proteomes" id="UP000184604">
    <property type="component" value="Chromosome"/>
</dbReference>
<feature type="domain" description="PilZ" evidence="1">
    <location>
        <begin position="9"/>
        <end position="111"/>
    </location>
</feature>
<reference evidence="2 3" key="1">
    <citation type="submission" date="2016-12" db="EMBL/GenBank/DDBJ databases">
        <title>Complete genome sequence of Clostridium kluyveri JZZ isolated from the pit mud of a Chinese flavor liquor-making factory.</title>
        <authorList>
            <person name="Wang Y."/>
        </authorList>
    </citation>
    <scope>NUCLEOTIDE SEQUENCE [LARGE SCALE GENOMIC DNA]</scope>
    <source>
        <strain evidence="2 3">JZZ</strain>
    </source>
</reference>
<sequence length="146" mass="17010">MDKFSVKNDRRRYFRIDLDTPLCTEMTIVEINSKKIKSGITNVCVSNIGAGGLSFTSPLDFPMGKEILFRFNTTIFKESIYFIGNIIRNKKIKDDLYKYGVHFILDDQIETKYIRILNRLSIALKKNPKNVEYSTCTRNKCRYADT</sequence>
<dbReference type="EMBL" id="CP018335">
    <property type="protein sequence ID" value="APM37816.1"/>
    <property type="molecule type" value="Genomic_DNA"/>
</dbReference>
<dbReference type="GO" id="GO:0035438">
    <property type="term" value="F:cyclic-di-GMP binding"/>
    <property type="evidence" value="ECO:0007669"/>
    <property type="project" value="InterPro"/>
</dbReference>
<dbReference type="OrthoDB" id="1908709at2"/>